<dbReference type="EMBL" id="MZMU01000012">
    <property type="protein sequence ID" value="RXT24047.1"/>
    <property type="molecule type" value="Genomic_DNA"/>
</dbReference>
<evidence type="ECO:0000313" key="1">
    <source>
        <dbReference type="EMBL" id="RXT24047.1"/>
    </source>
</evidence>
<protein>
    <submittedName>
        <fullName evidence="1">Uncharacterized protein</fullName>
    </submittedName>
</protein>
<organism evidence="1 2">
    <name type="scientific">Rhizobium leguminosarum</name>
    <dbReference type="NCBI Taxonomy" id="384"/>
    <lineage>
        <taxon>Bacteria</taxon>
        <taxon>Pseudomonadati</taxon>
        <taxon>Pseudomonadota</taxon>
        <taxon>Alphaproteobacteria</taxon>
        <taxon>Hyphomicrobiales</taxon>
        <taxon>Rhizobiaceae</taxon>
        <taxon>Rhizobium/Agrobacterium group</taxon>
        <taxon>Rhizobium</taxon>
    </lineage>
</organism>
<reference evidence="1 2" key="1">
    <citation type="submission" date="2017-03" db="EMBL/GenBank/DDBJ databases">
        <authorList>
            <person name="Safronova V.I."/>
            <person name="Sazanova A.L."/>
            <person name="Chirak E.R."/>
        </authorList>
    </citation>
    <scope>NUCLEOTIDE SEQUENCE [LARGE SCALE GENOMIC DNA]</scope>
    <source>
        <strain evidence="1 2">Tri-43</strain>
    </source>
</reference>
<evidence type="ECO:0000313" key="2">
    <source>
        <dbReference type="Proteomes" id="UP000290767"/>
    </source>
</evidence>
<sequence>MDYNPVDKWAFIRAKREDYDEALGTLILVLLASGAGAEQTSLIARLQDNDLYERGTNCQGAYYRFSNNQMILFGGDEPQVYSRDITLLQKENSVVVTDQSPGKFTLNSVFTFSGDQKFVTYADFYYDPEPTEQQWRQMDMKAGDAKAEFQAYRDSLKGMPQMEVCPRKHAS</sequence>
<gene>
    <name evidence="1" type="ORF">B5P46_19200</name>
</gene>
<dbReference type="AlphaFoldDB" id="A0A4Q1U046"/>
<accession>A0A4Q1U046</accession>
<proteinExistence type="predicted"/>
<name>A0A4Q1U046_RHILE</name>
<comment type="caution">
    <text evidence="1">The sequence shown here is derived from an EMBL/GenBank/DDBJ whole genome shotgun (WGS) entry which is preliminary data.</text>
</comment>
<dbReference type="Proteomes" id="UP000290767">
    <property type="component" value="Unassembled WGS sequence"/>
</dbReference>